<proteinExistence type="predicted"/>
<accession>A0A8T5UTL6</accession>
<sequence length="185" mass="22017">MTGKKTPIKSLDQFWKIDDAQLKTPEHDKMLLWLLKKENLRKIIVKNNPEAEKWDWGHVKIHAEEYIVSNSGFRVGAPDIIFIVPRYICQNCNFTHKNTDNCPNCDSNDIVDYSRDHQQHYSRYFIEIKPKIENFGATLRQLKLYISYGFEERAYIFTKDLRFKEEFEEQGIKVIIPLEMQSKLD</sequence>
<gene>
    <name evidence="1" type="ORF">K8N75_04530</name>
</gene>
<dbReference type="RefSeq" id="WP_223790913.1">
    <property type="nucleotide sequence ID" value="NZ_JAIOUQ010000003.1"/>
</dbReference>
<dbReference type="Proteomes" id="UP000825933">
    <property type="component" value="Unassembled WGS sequence"/>
</dbReference>
<protein>
    <submittedName>
        <fullName evidence="1">Uncharacterized protein</fullName>
    </submittedName>
</protein>
<evidence type="ECO:0000313" key="2">
    <source>
        <dbReference type="Proteomes" id="UP000825933"/>
    </source>
</evidence>
<reference evidence="2" key="1">
    <citation type="journal article" date="2022" name="Microbiol. Resour. Announc.">
        <title>Draft Genome Sequence of a Methanogenic Archaeon from West Spitsbergen Permafrost.</title>
        <authorList>
            <person name="Trubitsyn V."/>
            <person name="Rivkina E."/>
            <person name="Shcherbakova V."/>
        </authorList>
    </citation>
    <scope>NUCLEOTIDE SEQUENCE [LARGE SCALE GENOMIC DNA]</scope>
    <source>
        <strain evidence="2">VT</strain>
    </source>
</reference>
<evidence type="ECO:0000313" key="1">
    <source>
        <dbReference type="EMBL" id="MBZ2165306.1"/>
    </source>
</evidence>
<organism evidence="1 2">
    <name type="scientific">Methanobacterium spitsbergense</name>
    <dbReference type="NCBI Taxonomy" id="2874285"/>
    <lineage>
        <taxon>Archaea</taxon>
        <taxon>Methanobacteriati</taxon>
        <taxon>Methanobacteriota</taxon>
        <taxon>Methanomada group</taxon>
        <taxon>Methanobacteria</taxon>
        <taxon>Methanobacteriales</taxon>
        <taxon>Methanobacteriaceae</taxon>
        <taxon>Methanobacterium</taxon>
    </lineage>
</organism>
<name>A0A8T5UTL6_9EURY</name>
<keyword evidence="2" id="KW-1185">Reference proteome</keyword>
<dbReference type="EMBL" id="JAIOUQ010000003">
    <property type="protein sequence ID" value="MBZ2165306.1"/>
    <property type="molecule type" value="Genomic_DNA"/>
</dbReference>
<comment type="caution">
    <text evidence="1">The sequence shown here is derived from an EMBL/GenBank/DDBJ whole genome shotgun (WGS) entry which is preliminary data.</text>
</comment>
<dbReference type="AlphaFoldDB" id="A0A8T5UTL6"/>